<evidence type="ECO:0000256" key="2">
    <source>
        <dbReference type="ARBA" id="ARBA00023043"/>
    </source>
</evidence>
<dbReference type="GO" id="GO:0004842">
    <property type="term" value="F:ubiquitin-protein transferase activity"/>
    <property type="evidence" value="ECO:0007669"/>
    <property type="project" value="TreeGrafter"/>
</dbReference>
<dbReference type="GO" id="GO:0031436">
    <property type="term" value="C:BRCA1-BARD1 complex"/>
    <property type="evidence" value="ECO:0007669"/>
    <property type="project" value="TreeGrafter"/>
</dbReference>
<gene>
    <name evidence="3" type="ORF">D5F01_LYC21185</name>
</gene>
<dbReference type="Pfam" id="PF00023">
    <property type="entry name" value="Ank"/>
    <property type="match status" value="1"/>
</dbReference>
<keyword evidence="4" id="KW-1185">Reference proteome</keyword>
<name>A0A0F8C9Q1_LARCR</name>
<sequence length="247" mass="27465">MEDAVQWVANVMDHKTGVEKKVQEEERVRRISSDLQCEILDLSGGENITEPCKRKNKIKKYSPGVSVGIPVTQPEDTAEFMNAASQGKLNVMDKYLADGGNPNIHDELGSRAIHWACRGGRLGVVTALKSHGADLNVRDKLNSTPLHVATRTGHTAIVEYLLSCGAKMNYRDREGDTALHDAVRLNRYKIVKLLIVAGADTEIKNHEGVTAVQQVKQWQFDIMETLQRLEKLKEVGLVPPESTSREE</sequence>
<comment type="caution">
    <text evidence="3">The sequence shown here is derived from an EMBL/GenBank/DDBJ whole genome shotgun (WGS) entry which is preliminary data.</text>
</comment>
<dbReference type="Proteomes" id="UP000424527">
    <property type="component" value="Unassembled WGS sequence"/>
</dbReference>
<evidence type="ECO:0000313" key="4">
    <source>
        <dbReference type="Proteomes" id="UP000424527"/>
    </source>
</evidence>
<dbReference type="Gene3D" id="1.25.40.20">
    <property type="entry name" value="Ankyrin repeat-containing domain"/>
    <property type="match status" value="1"/>
</dbReference>
<reference evidence="3 4" key="1">
    <citation type="submission" date="2019-07" db="EMBL/GenBank/DDBJ databases">
        <title>Chromosome genome assembly for large yellow croaker.</title>
        <authorList>
            <person name="Xiao S."/>
        </authorList>
    </citation>
    <scope>NUCLEOTIDE SEQUENCE [LARGE SCALE GENOMIC DNA]</scope>
    <source>
        <strain evidence="3">JMULYC20181020</strain>
        <tissue evidence="3">Muscle</tissue>
    </source>
</reference>
<protein>
    <submittedName>
        <fullName evidence="3">Ankyrin repeat domain-containing protein 2 Skeletal muscle ankyrin repeat protein</fullName>
    </submittedName>
</protein>
<dbReference type="GO" id="GO:0070531">
    <property type="term" value="C:BRCA1-A complex"/>
    <property type="evidence" value="ECO:0007669"/>
    <property type="project" value="TreeGrafter"/>
</dbReference>
<dbReference type="AlphaFoldDB" id="A0A0F8C9Q1"/>
<dbReference type="EMBL" id="REGW02000021">
    <property type="protein sequence ID" value="KAE8280622.1"/>
    <property type="molecule type" value="Genomic_DNA"/>
</dbReference>
<dbReference type="PROSITE" id="PS50088">
    <property type="entry name" value="ANK_REPEAT"/>
    <property type="match status" value="3"/>
</dbReference>
<organism evidence="3 4">
    <name type="scientific">Larimichthys crocea</name>
    <name type="common">Large yellow croaker</name>
    <name type="synonym">Pseudosciaena crocea</name>
    <dbReference type="NCBI Taxonomy" id="215358"/>
    <lineage>
        <taxon>Eukaryota</taxon>
        <taxon>Metazoa</taxon>
        <taxon>Chordata</taxon>
        <taxon>Craniata</taxon>
        <taxon>Vertebrata</taxon>
        <taxon>Euteleostomi</taxon>
        <taxon>Actinopterygii</taxon>
        <taxon>Neopterygii</taxon>
        <taxon>Teleostei</taxon>
        <taxon>Neoteleostei</taxon>
        <taxon>Acanthomorphata</taxon>
        <taxon>Eupercaria</taxon>
        <taxon>Sciaenidae</taxon>
        <taxon>Larimichthys</taxon>
    </lineage>
</organism>
<dbReference type="SUPFAM" id="SSF48403">
    <property type="entry name" value="Ankyrin repeat"/>
    <property type="match status" value="1"/>
</dbReference>
<evidence type="ECO:0000256" key="1">
    <source>
        <dbReference type="ARBA" id="ARBA00022737"/>
    </source>
</evidence>
<dbReference type="PANTHER" id="PTHR24171">
    <property type="entry name" value="ANKYRIN REPEAT DOMAIN-CONTAINING PROTEIN 39-RELATED"/>
    <property type="match status" value="1"/>
</dbReference>
<dbReference type="InterPro" id="IPR002110">
    <property type="entry name" value="Ankyrin_rpt"/>
</dbReference>
<dbReference type="InterPro" id="IPR036770">
    <property type="entry name" value="Ankyrin_rpt-contain_sf"/>
</dbReference>
<dbReference type="SMART" id="SM00248">
    <property type="entry name" value="ANK"/>
    <property type="match status" value="3"/>
</dbReference>
<keyword evidence="2" id="KW-0040">ANK repeat</keyword>
<dbReference type="PRINTS" id="PR01415">
    <property type="entry name" value="ANKYRIN"/>
</dbReference>
<dbReference type="Pfam" id="PF12796">
    <property type="entry name" value="Ank_2"/>
    <property type="match status" value="1"/>
</dbReference>
<dbReference type="GO" id="GO:0085020">
    <property type="term" value="P:protein K6-linked ubiquitination"/>
    <property type="evidence" value="ECO:0007669"/>
    <property type="project" value="TreeGrafter"/>
</dbReference>
<keyword evidence="1" id="KW-0677">Repeat</keyword>
<dbReference type="PANTHER" id="PTHR24171:SF8">
    <property type="entry name" value="BRCA1-ASSOCIATED RING DOMAIN PROTEIN 1"/>
    <property type="match status" value="1"/>
</dbReference>
<accession>A0A0F8C9Q1</accession>
<proteinExistence type="predicted"/>
<evidence type="ECO:0000313" key="3">
    <source>
        <dbReference type="EMBL" id="KAE8280622.1"/>
    </source>
</evidence>
<dbReference type="PROSITE" id="PS50297">
    <property type="entry name" value="ANK_REP_REGION"/>
    <property type="match status" value="3"/>
</dbReference>